<comment type="subcellular location">
    <subcellularLocation>
        <location evidence="1 6">Membrane</location>
        <topology evidence="1 6">Multi-pass membrane protein</topology>
    </subcellularLocation>
</comment>
<keyword evidence="8" id="KW-1185">Reference proteome</keyword>
<comment type="similarity">
    <text evidence="2 6">Belongs to the tetraspanin (TM4SF) family.</text>
</comment>
<evidence type="ECO:0000313" key="7">
    <source>
        <dbReference type="EMBL" id="KER21491.1"/>
    </source>
</evidence>
<gene>
    <name evidence="7" type="ORF">T265_10204</name>
</gene>
<dbReference type="Gene3D" id="1.10.1450.10">
    <property type="entry name" value="Tetraspanin"/>
    <property type="match status" value="1"/>
</dbReference>
<dbReference type="EMBL" id="KL596963">
    <property type="protein sequence ID" value="KER21491.1"/>
    <property type="molecule type" value="Genomic_DNA"/>
</dbReference>
<dbReference type="CDD" id="cd03127">
    <property type="entry name" value="tetraspanin_LEL"/>
    <property type="match status" value="1"/>
</dbReference>
<reference evidence="7 8" key="1">
    <citation type="submission" date="2013-11" db="EMBL/GenBank/DDBJ databases">
        <title>Opisthorchis viverrini - life in the bile duct.</title>
        <authorList>
            <person name="Young N.D."/>
            <person name="Nagarajan N."/>
            <person name="Lin S.J."/>
            <person name="Korhonen P.K."/>
            <person name="Jex A.R."/>
            <person name="Hall R.S."/>
            <person name="Safavi-Hemami H."/>
            <person name="Kaewkong W."/>
            <person name="Bertrand D."/>
            <person name="Gao S."/>
            <person name="Seet Q."/>
            <person name="Wongkham S."/>
            <person name="Teh B.T."/>
            <person name="Wongkham C."/>
            <person name="Intapan P.M."/>
            <person name="Maleewong W."/>
            <person name="Yang X."/>
            <person name="Hu M."/>
            <person name="Wang Z."/>
            <person name="Hofmann A."/>
            <person name="Sternberg P.W."/>
            <person name="Tan P."/>
            <person name="Wang J."/>
            <person name="Gasser R.B."/>
        </authorList>
    </citation>
    <scope>NUCLEOTIDE SEQUENCE [LARGE SCALE GENOMIC DNA]</scope>
</reference>
<evidence type="ECO:0000313" key="8">
    <source>
        <dbReference type="Proteomes" id="UP000054324"/>
    </source>
</evidence>
<dbReference type="CTD" id="20324372"/>
<dbReference type="RefSeq" id="XP_009174770.1">
    <property type="nucleotide sequence ID" value="XM_009176506.1"/>
</dbReference>
<dbReference type="STRING" id="6198.A0A074Z349"/>
<dbReference type="AlphaFoldDB" id="A0A074Z349"/>
<feature type="transmembrane region" description="Helical" evidence="6">
    <location>
        <begin position="12"/>
        <end position="33"/>
    </location>
</feature>
<evidence type="ECO:0000256" key="3">
    <source>
        <dbReference type="ARBA" id="ARBA00022692"/>
    </source>
</evidence>
<dbReference type="Proteomes" id="UP000054324">
    <property type="component" value="Unassembled WGS sequence"/>
</dbReference>
<evidence type="ECO:0000256" key="6">
    <source>
        <dbReference type="RuleBase" id="RU361218"/>
    </source>
</evidence>
<feature type="transmembrane region" description="Helical" evidence="6">
    <location>
        <begin position="187"/>
        <end position="212"/>
    </location>
</feature>
<sequence length="223" mass="23885">MVSLSCGYRCLQIILVILNTFVIACGVGLIVVGSLAEVSLKTFGESNETSIQIIVIFIICLGCLTFLIGFLGFCGACLKNVCMLITYAILLGVTAVAQVVCGIIGLVLRDKIPGLVNHNLDVLYTEYSANKDVQKLINVIQSELKCCGATGTWANPGSEPESCRSPEGVVYKDGCVPKVEEFIQENMVAIGVCVFIFALIQLICMTFAICVVQALRKGEGETV</sequence>
<protein>
    <recommendedName>
        <fullName evidence="6">Tetraspanin</fullName>
    </recommendedName>
</protein>
<dbReference type="KEGG" id="ovi:T265_10204"/>
<evidence type="ECO:0000256" key="2">
    <source>
        <dbReference type="ARBA" id="ARBA00006840"/>
    </source>
</evidence>
<dbReference type="SUPFAM" id="SSF48652">
    <property type="entry name" value="Tetraspanin"/>
    <property type="match status" value="1"/>
</dbReference>
<dbReference type="PRINTS" id="PR00259">
    <property type="entry name" value="TMFOUR"/>
</dbReference>
<evidence type="ECO:0000256" key="1">
    <source>
        <dbReference type="ARBA" id="ARBA00004141"/>
    </source>
</evidence>
<feature type="transmembrane region" description="Helical" evidence="6">
    <location>
        <begin position="85"/>
        <end position="108"/>
    </location>
</feature>
<dbReference type="InterPro" id="IPR000301">
    <property type="entry name" value="Tetraspanin_animals"/>
</dbReference>
<evidence type="ECO:0000256" key="4">
    <source>
        <dbReference type="ARBA" id="ARBA00022989"/>
    </source>
</evidence>
<feature type="transmembrane region" description="Helical" evidence="6">
    <location>
        <begin position="53"/>
        <end position="78"/>
    </location>
</feature>
<dbReference type="PANTHER" id="PTHR19282">
    <property type="entry name" value="TETRASPANIN"/>
    <property type="match status" value="1"/>
</dbReference>
<name>A0A074Z349_OPIVI</name>
<proteinExistence type="inferred from homology"/>
<dbReference type="Pfam" id="PF00335">
    <property type="entry name" value="Tetraspanin"/>
    <property type="match status" value="1"/>
</dbReference>
<dbReference type="GO" id="GO:0005886">
    <property type="term" value="C:plasma membrane"/>
    <property type="evidence" value="ECO:0007669"/>
    <property type="project" value="TreeGrafter"/>
</dbReference>
<keyword evidence="3 6" id="KW-0812">Transmembrane</keyword>
<dbReference type="GeneID" id="20324372"/>
<dbReference type="OrthoDB" id="10033535at2759"/>
<dbReference type="PIRSF" id="PIRSF002419">
    <property type="entry name" value="Tetraspanin"/>
    <property type="match status" value="1"/>
</dbReference>
<evidence type="ECO:0000256" key="5">
    <source>
        <dbReference type="ARBA" id="ARBA00023136"/>
    </source>
</evidence>
<dbReference type="InterPro" id="IPR008952">
    <property type="entry name" value="Tetraspanin_EC2_sf"/>
</dbReference>
<accession>A0A074Z349</accession>
<dbReference type="InterPro" id="IPR018499">
    <property type="entry name" value="Tetraspanin/Peripherin"/>
</dbReference>
<organism evidence="7 8">
    <name type="scientific">Opisthorchis viverrini</name>
    <name type="common">Southeast Asian liver fluke</name>
    <dbReference type="NCBI Taxonomy" id="6198"/>
    <lineage>
        <taxon>Eukaryota</taxon>
        <taxon>Metazoa</taxon>
        <taxon>Spiralia</taxon>
        <taxon>Lophotrochozoa</taxon>
        <taxon>Platyhelminthes</taxon>
        <taxon>Trematoda</taxon>
        <taxon>Digenea</taxon>
        <taxon>Opisthorchiida</taxon>
        <taxon>Opisthorchiata</taxon>
        <taxon>Opisthorchiidae</taxon>
        <taxon>Opisthorchis</taxon>
    </lineage>
</organism>
<keyword evidence="4 6" id="KW-1133">Transmembrane helix</keyword>
<dbReference type="PANTHER" id="PTHR19282:SF456">
    <property type="entry name" value="CD63 MOLECULE"/>
    <property type="match status" value="1"/>
</dbReference>
<keyword evidence="5 6" id="KW-0472">Membrane</keyword>